<name>A0A2T5FZD0_9SPHN</name>
<feature type="domain" description="Lipocalin-like" evidence="2">
    <location>
        <begin position="39"/>
        <end position="160"/>
    </location>
</feature>
<organism evidence="3 4">
    <name type="scientific">Sphingomonas oleivorans</name>
    <dbReference type="NCBI Taxonomy" id="1735121"/>
    <lineage>
        <taxon>Bacteria</taxon>
        <taxon>Pseudomonadati</taxon>
        <taxon>Pseudomonadota</taxon>
        <taxon>Alphaproteobacteria</taxon>
        <taxon>Sphingomonadales</taxon>
        <taxon>Sphingomonadaceae</taxon>
        <taxon>Sphingomonas</taxon>
    </lineage>
</organism>
<evidence type="ECO:0000313" key="4">
    <source>
        <dbReference type="Proteomes" id="UP000244162"/>
    </source>
</evidence>
<dbReference type="OrthoDB" id="118834at2"/>
<proteinExistence type="predicted"/>
<dbReference type="EMBL" id="NWBU01000005">
    <property type="protein sequence ID" value="PTQ12061.1"/>
    <property type="molecule type" value="Genomic_DNA"/>
</dbReference>
<dbReference type="InterPro" id="IPR024311">
    <property type="entry name" value="Lipocalin-like"/>
</dbReference>
<keyword evidence="1" id="KW-0732">Signal</keyword>
<evidence type="ECO:0000259" key="2">
    <source>
        <dbReference type="Pfam" id="PF13924"/>
    </source>
</evidence>
<dbReference type="PROSITE" id="PS51318">
    <property type="entry name" value="TAT"/>
    <property type="match status" value="1"/>
</dbReference>
<dbReference type="Proteomes" id="UP000244162">
    <property type="component" value="Unassembled WGS sequence"/>
</dbReference>
<reference evidence="3 4" key="1">
    <citation type="submission" date="2017-09" db="EMBL/GenBank/DDBJ databases">
        <title>Sphingomonas panjinensis sp.nov., isolated from oil-contaminated soil.</title>
        <authorList>
            <person name="Wang L."/>
            <person name="Chen L."/>
        </authorList>
    </citation>
    <scope>NUCLEOTIDE SEQUENCE [LARGE SCALE GENOMIC DNA]</scope>
    <source>
        <strain evidence="3 4">FW-11</strain>
    </source>
</reference>
<accession>A0A2T5FZD0</accession>
<protein>
    <submittedName>
        <fullName evidence="3">Lipocalin-like domain protein</fullName>
    </submittedName>
</protein>
<dbReference type="InterPro" id="IPR006311">
    <property type="entry name" value="TAT_signal"/>
</dbReference>
<gene>
    <name evidence="3" type="ORF">CLG96_05665</name>
</gene>
<feature type="chain" id="PRO_5015567942" evidence="1">
    <location>
        <begin position="25"/>
        <end position="176"/>
    </location>
</feature>
<dbReference type="Pfam" id="PF13924">
    <property type="entry name" value="Lipocalin_5"/>
    <property type="match status" value="1"/>
</dbReference>
<sequence length="176" mass="18804">MNSRALLGRRTLLALAAAVPVAAAAGKAASQPAAPSLAGTWTLVAADRRLPDGSVTRDYGAAPQGRLMIDDAGRYAVQIFRAERPNFAAADKAGGTDAEMRAAVMGSSTHFGSLTVDWAAKSLRFTIEDSSFPNWRGQVQRRSFTLREDVLSWEVPPRPDGAVPISVWRRVSSPTP</sequence>
<evidence type="ECO:0000256" key="1">
    <source>
        <dbReference type="SAM" id="SignalP"/>
    </source>
</evidence>
<evidence type="ECO:0000313" key="3">
    <source>
        <dbReference type="EMBL" id="PTQ12061.1"/>
    </source>
</evidence>
<feature type="signal peptide" evidence="1">
    <location>
        <begin position="1"/>
        <end position="24"/>
    </location>
</feature>
<comment type="caution">
    <text evidence="3">The sequence shown here is derived from an EMBL/GenBank/DDBJ whole genome shotgun (WGS) entry which is preliminary data.</text>
</comment>
<keyword evidence="4" id="KW-1185">Reference proteome</keyword>
<dbReference type="AlphaFoldDB" id="A0A2T5FZD0"/>